<feature type="transmembrane region" description="Helical" evidence="1">
    <location>
        <begin position="155"/>
        <end position="177"/>
    </location>
</feature>
<keyword evidence="1" id="KW-0812">Transmembrane</keyword>
<organism evidence="2 3">
    <name type="scientific">Streptomyces katrae</name>
    <dbReference type="NCBI Taxonomy" id="68223"/>
    <lineage>
        <taxon>Bacteria</taxon>
        <taxon>Bacillati</taxon>
        <taxon>Actinomycetota</taxon>
        <taxon>Actinomycetes</taxon>
        <taxon>Kitasatosporales</taxon>
        <taxon>Streptomycetaceae</taxon>
        <taxon>Streptomyces</taxon>
    </lineage>
</organism>
<evidence type="ECO:0000256" key="1">
    <source>
        <dbReference type="SAM" id="Phobius"/>
    </source>
</evidence>
<reference evidence="2 3" key="1">
    <citation type="submission" date="2015-02" db="EMBL/GenBank/DDBJ databases">
        <authorList>
            <person name="Ju K.-S."/>
            <person name="Doroghazi J.R."/>
            <person name="Metcalf W."/>
        </authorList>
    </citation>
    <scope>NUCLEOTIDE SEQUENCE [LARGE SCALE GENOMIC DNA]</scope>
    <source>
        <strain evidence="2 3">NRRL ISP-5550</strain>
    </source>
</reference>
<feature type="transmembrane region" description="Helical" evidence="1">
    <location>
        <begin position="26"/>
        <end position="47"/>
    </location>
</feature>
<keyword evidence="1" id="KW-1133">Transmembrane helix</keyword>
<dbReference type="AlphaFoldDB" id="A0A0F4JCF8"/>
<protein>
    <submittedName>
        <fullName evidence="2">Uncharacterized protein</fullName>
    </submittedName>
</protein>
<dbReference type="PATRIC" id="fig|68223.7.peg.7975"/>
<accession>A0A0F4JCF8</accession>
<comment type="caution">
    <text evidence="2">The sequence shown here is derived from an EMBL/GenBank/DDBJ whole genome shotgun (WGS) entry which is preliminary data.</text>
</comment>
<feature type="transmembrane region" description="Helical" evidence="1">
    <location>
        <begin position="95"/>
        <end position="116"/>
    </location>
</feature>
<sequence length="420" mass="46224">MPPDHPVYWRGADSTVWPRAGWRRTIAFVMIAGFVATAVPLFQIGLADSGNALTYGGRIAGVTVLFAAVVEVIAVGAAVNYWYWNKPPWRYSGAVVLAGVAISLLCSISLLLLQIGEHFNKYTAVGIILGTWSLAALIGLVKCRAWKGLRNPKKIAVGAVVSALLASANLAYSQIYLPYVTTPLIQSGAEFKEASLRKDQDRMYVTVHLYVRNAGRVPVYILDSIYWVHGGPANIEGVKTHRYELIYDGDFVSPVGRVLKPGEEIAQDEVVQVLNAEKKNFEVIRAQTEVYAIREDRVKMGPDYSRSGIGGRDLQMETEKGDPPSVKYRYRARISNSSEILNVTRDEQRITVWRTASPEWPGIVVDVSPPGERIAFDPLNPYANEKAIDRYGLAQVRGSTVEVPYAELLEKAGAVQKGTG</sequence>
<proteinExistence type="predicted"/>
<keyword evidence="1" id="KW-0472">Membrane</keyword>
<feature type="transmembrane region" description="Helical" evidence="1">
    <location>
        <begin position="59"/>
        <end position="83"/>
    </location>
</feature>
<dbReference type="Proteomes" id="UP000033551">
    <property type="component" value="Unassembled WGS sequence"/>
</dbReference>
<gene>
    <name evidence="2" type="ORF">VR44_17210</name>
</gene>
<evidence type="ECO:0000313" key="3">
    <source>
        <dbReference type="Proteomes" id="UP000033551"/>
    </source>
</evidence>
<dbReference type="EMBL" id="JZWV01000456">
    <property type="protein sequence ID" value="KJY31905.1"/>
    <property type="molecule type" value="Genomic_DNA"/>
</dbReference>
<name>A0A0F4JCF8_9ACTN</name>
<feature type="transmembrane region" description="Helical" evidence="1">
    <location>
        <begin position="122"/>
        <end position="143"/>
    </location>
</feature>
<keyword evidence="3" id="KW-1185">Reference proteome</keyword>
<evidence type="ECO:0000313" key="2">
    <source>
        <dbReference type="EMBL" id="KJY31905.1"/>
    </source>
</evidence>